<dbReference type="InterPro" id="IPR018187">
    <property type="entry name" value="Asp/Glu_racemase_AS_1"/>
</dbReference>
<feature type="binding site" evidence="7">
    <location>
        <begin position="45"/>
        <end position="46"/>
    </location>
    <ligand>
        <name>substrate</name>
    </ligand>
</feature>
<dbReference type="STRING" id="1195763.ABT56_04030"/>
<dbReference type="Proteomes" id="UP000036097">
    <property type="component" value="Unassembled WGS sequence"/>
</dbReference>
<comment type="pathway">
    <text evidence="7">Cell wall biogenesis; peptidoglycan biosynthesis.</text>
</comment>
<keyword evidence="4 7" id="KW-0573">Peptidoglycan synthesis</keyword>
<dbReference type="InterPro" id="IPR004391">
    <property type="entry name" value="Glu_race"/>
</dbReference>
<dbReference type="PROSITE" id="PS00924">
    <property type="entry name" value="ASP_GLU_RACEMASE_2"/>
    <property type="match status" value="1"/>
</dbReference>
<organism evidence="8 9">
    <name type="scientific">Photobacterium aquae</name>
    <dbReference type="NCBI Taxonomy" id="1195763"/>
    <lineage>
        <taxon>Bacteria</taxon>
        <taxon>Pseudomonadati</taxon>
        <taxon>Pseudomonadota</taxon>
        <taxon>Gammaproteobacteria</taxon>
        <taxon>Vibrionales</taxon>
        <taxon>Vibrionaceae</taxon>
        <taxon>Photobacterium</taxon>
    </lineage>
</organism>
<dbReference type="Pfam" id="PF01177">
    <property type="entry name" value="Asp_Glu_race"/>
    <property type="match status" value="1"/>
</dbReference>
<feature type="binding site" evidence="7">
    <location>
        <begin position="13"/>
        <end position="14"/>
    </location>
    <ligand>
        <name>substrate</name>
    </ligand>
</feature>
<name>A0A0J1H7U5_9GAMM</name>
<keyword evidence="6 7" id="KW-0961">Cell wall biogenesis/degradation</keyword>
<dbReference type="GO" id="GO:0071555">
    <property type="term" value="P:cell wall organization"/>
    <property type="evidence" value="ECO:0007669"/>
    <property type="project" value="UniProtKB-KW"/>
</dbReference>
<dbReference type="InterPro" id="IPR015942">
    <property type="entry name" value="Asp/Glu/hydantoin_racemase"/>
</dbReference>
<dbReference type="FunFam" id="3.40.50.1860:FF:000001">
    <property type="entry name" value="Glutamate racemase"/>
    <property type="match status" value="1"/>
</dbReference>
<dbReference type="GO" id="GO:0008360">
    <property type="term" value="P:regulation of cell shape"/>
    <property type="evidence" value="ECO:0007669"/>
    <property type="project" value="UniProtKB-KW"/>
</dbReference>
<dbReference type="PANTHER" id="PTHR21198:SF2">
    <property type="entry name" value="GLUTAMATE RACEMASE"/>
    <property type="match status" value="1"/>
</dbReference>
<dbReference type="InterPro" id="IPR033134">
    <property type="entry name" value="Asp/Glu_racemase_AS_2"/>
</dbReference>
<comment type="similarity">
    <text evidence="7">Belongs to the aspartate/glutamate racemases family.</text>
</comment>
<feature type="active site" description="Proton donor/acceptor" evidence="7">
    <location>
        <position position="77"/>
    </location>
</feature>
<dbReference type="UniPathway" id="UPA00219"/>
<reference evidence="8 9" key="1">
    <citation type="submission" date="2015-05" db="EMBL/GenBank/DDBJ databases">
        <title>Photobacterium galathea sp. nov.</title>
        <authorList>
            <person name="Machado H."/>
            <person name="Gram L."/>
        </authorList>
    </citation>
    <scope>NUCLEOTIDE SEQUENCE [LARGE SCALE GENOMIC DNA]</scope>
    <source>
        <strain evidence="8 9">CGMCC 1.12159</strain>
    </source>
</reference>
<dbReference type="GO" id="GO:0009252">
    <property type="term" value="P:peptidoglycan biosynthetic process"/>
    <property type="evidence" value="ECO:0007669"/>
    <property type="project" value="UniProtKB-UniRule"/>
</dbReference>
<dbReference type="PATRIC" id="fig|1195763.3.peg.859"/>
<evidence type="ECO:0000256" key="5">
    <source>
        <dbReference type="ARBA" id="ARBA00023235"/>
    </source>
</evidence>
<evidence type="ECO:0000256" key="4">
    <source>
        <dbReference type="ARBA" id="ARBA00022984"/>
    </source>
</evidence>
<dbReference type="PROSITE" id="PS00923">
    <property type="entry name" value="ASP_GLU_RACEMASE_1"/>
    <property type="match status" value="1"/>
</dbReference>
<evidence type="ECO:0000313" key="9">
    <source>
        <dbReference type="Proteomes" id="UP000036097"/>
    </source>
</evidence>
<accession>A0A0J1H7U5</accession>
<dbReference type="EC" id="5.1.1.3" evidence="2 7"/>
<evidence type="ECO:0000256" key="3">
    <source>
        <dbReference type="ARBA" id="ARBA00022960"/>
    </source>
</evidence>
<feature type="binding site" evidence="7">
    <location>
        <begin position="187"/>
        <end position="188"/>
    </location>
    <ligand>
        <name>substrate</name>
    </ligand>
</feature>
<comment type="function">
    <text evidence="7">Provides the (R)-glutamate required for cell wall biosynthesis.</text>
</comment>
<dbReference type="SUPFAM" id="SSF53681">
    <property type="entry name" value="Aspartate/glutamate racemase"/>
    <property type="match status" value="2"/>
</dbReference>
<keyword evidence="5 7" id="KW-0413">Isomerase</keyword>
<gene>
    <name evidence="7" type="primary">murI</name>
    <name evidence="8" type="ORF">ABT56_04030</name>
</gene>
<dbReference type="NCBIfam" id="TIGR00067">
    <property type="entry name" value="glut_race"/>
    <property type="match status" value="1"/>
</dbReference>
<evidence type="ECO:0000313" key="8">
    <source>
        <dbReference type="EMBL" id="KLV07761.1"/>
    </source>
</evidence>
<evidence type="ECO:0000256" key="7">
    <source>
        <dbReference type="HAMAP-Rule" id="MF_00258"/>
    </source>
</evidence>
<comment type="catalytic activity">
    <reaction evidence="1 7">
        <text>L-glutamate = D-glutamate</text>
        <dbReference type="Rhea" id="RHEA:12813"/>
        <dbReference type="ChEBI" id="CHEBI:29985"/>
        <dbReference type="ChEBI" id="CHEBI:29986"/>
        <dbReference type="EC" id="5.1.1.3"/>
    </reaction>
</comment>
<keyword evidence="3 7" id="KW-0133">Cell shape</keyword>
<feature type="binding site" evidence="7">
    <location>
        <begin position="78"/>
        <end position="79"/>
    </location>
    <ligand>
        <name>substrate</name>
    </ligand>
</feature>
<dbReference type="InterPro" id="IPR001920">
    <property type="entry name" value="Asp/Glu_race"/>
</dbReference>
<dbReference type="AlphaFoldDB" id="A0A0J1H7U5"/>
<dbReference type="HAMAP" id="MF_00258">
    <property type="entry name" value="Glu_racemase"/>
    <property type="match status" value="1"/>
</dbReference>
<evidence type="ECO:0000256" key="6">
    <source>
        <dbReference type="ARBA" id="ARBA00023316"/>
    </source>
</evidence>
<dbReference type="GO" id="GO:0008881">
    <property type="term" value="F:glutamate racemase activity"/>
    <property type="evidence" value="ECO:0007669"/>
    <property type="project" value="UniProtKB-UniRule"/>
</dbReference>
<evidence type="ECO:0000256" key="2">
    <source>
        <dbReference type="ARBA" id="ARBA00013090"/>
    </source>
</evidence>
<dbReference type="PANTHER" id="PTHR21198">
    <property type="entry name" value="GLUTAMATE RACEMASE"/>
    <property type="match status" value="1"/>
</dbReference>
<keyword evidence="9" id="KW-1185">Reference proteome</keyword>
<dbReference type="RefSeq" id="WP_047877586.1">
    <property type="nucleotide sequence ID" value="NZ_LDOT01000004.1"/>
</dbReference>
<feature type="active site" description="Proton donor/acceptor" evidence="7">
    <location>
        <position position="186"/>
    </location>
</feature>
<sequence>MNGQTVKRVVIFDSGVGGLSVYQEIRAQMPGLQYIYTFDNAAFPYGELPESELIERTLHIVSELVAGYQADLVVVACNTASTVVLPALRSVLAIPVVGVVPAIKPAAQLSQQKVLGLLATPATVRRQYTDTLIADFASDCEVLRLGSTRLVEMAEQKLRREPIDMDELRRILQPWQGRVDTIILGCTHFPLIKTEITQAFEQSVQIVDSGKAIANRVRTLLGASENVGSGNNHAYFSAADIPATLKQSLRTLGFTQSRSLNFPRRRS</sequence>
<dbReference type="Gene3D" id="3.40.50.1860">
    <property type="match status" value="2"/>
</dbReference>
<protein>
    <recommendedName>
        <fullName evidence="2 7">Glutamate racemase</fullName>
        <ecNumber evidence="2 7">5.1.1.3</ecNumber>
    </recommendedName>
</protein>
<evidence type="ECO:0000256" key="1">
    <source>
        <dbReference type="ARBA" id="ARBA00001602"/>
    </source>
</evidence>
<comment type="caution">
    <text evidence="8">The sequence shown here is derived from an EMBL/GenBank/DDBJ whole genome shotgun (WGS) entry which is preliminary data.</text>
</comment>
<proteinExistence type="inferred from homology"/>
<dbReference type="EMBL" id="LDOT01000004">
    <property type="protein sequence ID" value="KLV07761.1"/>
    <property type="molecule type" value="Genomic_DNA"/>
</dbReference>